<organism evidence="1 2">
    <name type="scientific">Heterorhabditis bacteriophora</name>
    <name type="common">Entomopathogenic nematode worm</name>
    <dbReference type="NCBI Taxonomy" id="37862"/>
    <lineage>
        <taxon>Eukaryota</taxon>
        <taxon>Metazoa</taxon>
        <taxon>Ecdysozoa</taxon>
        <taxon>Nematoda</taxon>
        <taxon>Chromadorea</taxon>
        <taxon>Rhabditida</taxon>
        <taxon>Rhabditina</taxon>
        <taxon>Rhabditomorpha</taxon>
        <taxon>Strongyloidea</taxon>
        <taxon>Heterorhabditidae</taxon>
        <taxon>Heterorhabditis</taxon>
    </lineage>
</organism>
<keyword evidence="1" id="KW-1185">Reference proteome</keyword>
<accession>A0A1I7WUJ3</accession>
<dbReference type="WBParaSite" id="Hba_08813">
    <property type="protein sequence ID" value="Hba_08813"/>
    <property type="gene ID" value="Hba_08813"/>
</dbReference>
<protein>
    <submittedName>
        <fullName evidence="2">HTH_48 domain-containing protein</fullName>
    </submittedName>
</protein>
<evidence type="ECO:0000313" key="2">
    <source>
        <dbReference type="WBParaSite" id="Hba_08813"/>
    </source>
</evidence>
<dbReference type="AlphaFoldDB" id="A0A1I7WUJ3"/>
<reference evidence="2" key="1">
    <citation type="submission" date="2016-11" db="UniProtKB">
        <authorList>
            <consortium name="WormBaseParasite"/>
        </authorList>
    </citation>
    <scope>IDENTIFICATION</scope>
</reference>
<sequence length="98" mass="11593">MVLTDIEAELYNQQSGRHWEDDELYSLLFVFRTLPSKLSQSSIAKRFIDYTRSNSNECRGSLRTLRSYRRGSIRITQELQESTLTHERNRLYSQGTNE</sequence>
<evidence type="ECO:0000313" key="1">
    <source>
        <dbReference type="Proteomes" id="UP000095283"/>
    </source>
</evidence>
<proteinExistence type="predicted"/>
<dbReference type="Proteomes" id="UP000095283">
    <property type="component" value="Unplaced"/>
</dbReference>
<name>A0A1I7WUJ3_HETBA</name>